<keyword evidence="13" id="KW-0119">Carbohydrate metabolism</keyword>
<reference evidence="17" key="1">
    <citation type="submission" date="2019-08" db="EMBL/GenBank/DDBJ databases">
        <title>The improved chromosome-level genome for the pearl oyster Pinctada fucata martensii using PacBio sequencing and Hi-C.</title>
        <authorList>
            <person name="Zheng Z."/>
        </authorList>
    </citation>
    <scope>NUCLEOTIDE SEQUENCE</scope>
    <source>
        <strain evidence="17">ZZ-2019</strain>
        <tissue evidence="17">Adductor muscle</tissue>
    </source>
</reference>
<evidence type="ECO:0000256" key="3">
    <source>
        <dbReference type="ARBA" id="ARBA00010626"/>
    </source>
</evidence>
<evidence type="ECO:0000256" key="9">
    <source>
        <dbReference type="ARBA" id="ARBA00022976"/>
    </source>
</evidence>
<dbReference type="Gene3D" id="3.40.50.11350">
    <property type="match status" value="1"/>
</dbReference>
<sequence length="333" mass="38053">MDHFLGSLSFAKALDRTLVLPPWVEYHWPKPRSVQVPFKTYFKVEPLLEYHRVMTMEKFMSELAPTLWPPGNRTVFCYQERGEGKGCNAKDGNPFGPFWDTFDVDFDHSEFFYPLYHDTTSNRDIKEWMERYPGDKWPVIAFTGAPAPFPVQPRSAVLQKYLHWSNAVESQANKFITDNFGDQPFIGIHLRLGSDFQSACGHLEASPMMFAAAQCLGYRGEKGKATMEMCYPPDDVIVKQVKAAVKKHKAVGVFIATDSRDLIDKFSKSMKKVKFVKLSKSNPHVDLAILGQATHYIGNCISTFSAIATRERNTKGKTTEFWAFKEKNQHEEL</sequence>
<evidence type="ECO:0000313" key="18">
    <source>
        <dbReference type="Proteomes" id="UP001186944"/>
    </source>
</evidence>
<dbReference type="EMBL" id="VSWD01000011">
    <property type="protein sequence ID" value="KAK3087709.1"/>
    <property type="molecule type" value="Genomic_DNA"/>
</dbReference>
<dbReference type="InterPro" id="IPR039922">
    <property type="entry name" value="POFUT1"/>
</dbReference>
<comment type="pathway">
    <text evidence="2">Protein modification; protein glycosylation.</text>
</comment>
<dbReference type="Proteomes" id="UP001186944">
    <property type="component" value="Unassembled WGS sequence"/>
</dbReference>
<evidence type="ECO:0000256" key="12">
    <source>
        <dbReference type="ARBA" id="ARBA00023253"/>
    </source>
</evidence>
<dbReference type="InterPro" id="IPR019378">
    <property type="entry name" value="GDP-Fuc_O-FucTrfase"/>
</dbReference>
<evidence type="ECO:0000256" key="6">
    <source>
        <dbReference type="ARBA" id="ARBA00022676"/>
    </source>
</evidence>
<evidence type="ECO:0000256" key="13">
    <source>
        <dbReference type="ARBA" id="ARBA00023277"/>
    </source>
</evidence>
<dbReference type="PANTHER" id="PTHR21420">
    <property type="entry name" value="GDP-FUCOSE PROTEIN O-FUCOSYLTRANSFERASE 1"/>
    <property type="match status" value="1"/>
</dbReference>
<name>A0AA88XKY4_PINIB</name>
<evidence type="ECO:0000256" key="8">
    <source>
        <dbReference type="ARBA" id="ARBA00022824"/>
    </source>
</evidence>
<dbReference type="PANTHER" id="PTHR21420:SF10">
    <property type="entry name" value="GDP-FUCOSE PROTEIN O-FUCOSYLTRANSFERASE 1"/>
    <property type="match status" value="1"/>
</dbReference>
<comment type="catalytic activity">
    <reaction evidence="16">
        <text>L-seryl-[protein] + GDP-beta-L-fucose = 3-O-(alpha-L-fucosyl)-L-seryl-[protein] + GDP + H(+)</text>
        <dbReference type="Rhea" id="RHEA:63644"/>
        <dbReference type="Rhea" id="RHEA-COMP:9863"/>
        <dbReference type="Rhea" id="RHEA-COMP:17914"/>
        <dbReference type="ChEBI" id="CHEBI:15378"/>
        <dbReference type="ChEBI" id="CHEBI:29999"/>
        <dbReference type="ChEBI" id="CHEBI:57273"/>
        <dbReference type="ChEBI" id="CHEBI:58189"/>
        <dbReference type="ChEBI" id="CHEBI:189632"/>
        <dbReference type="EC" id="2.4.1.221"/>
    </reaction>
    <physiologicalReaction direction="left-to-right" evidence="16">
        <dbReference type="Rhea" id="RHEA:63645"/>
    </physiologicalReaction>
</comment>
<proteinExistence type="inferred from homology"/>
<evidence type="ECO:0000256" key="14">
    <source>
        <dbReference type="ARBA" id="ARBA00033080"/>
    </source>
</evidence>
<evidence type="ECO:0000256" key="4">
    <source>
        <dbReference type="ARBA" id="ARBA00012196"/>
    </source>
</evidence>
<dbReference type="Pfam" id="PF10250">
    <property type="entry name" value="O-FucT"/>
    <property type="match status" value="1"/>
</dbReference>
<evidence type="ECO:0000256" key="7">
    <source>
        <dbReference type="ARBA" id="ARBA00022679"/>
    </source>
</evidence>
<evidence type="ECO:0000256" key="2">
    <source>
        <dbReference type="ARBA" id="ARBA00004922"/>
    </source>
</evidence>
<gene>
    <name evidence="17" type="ORF">FSP39_009463</name>
</gene>
<dbReference type="GO" id="GO:0046922">
    <property type="term" value="F:peptide-O-fucosyltransferase activity"/>
    <property type="evidence" value="ECO:0007669"/>
    <property type="project" value="UniProtKB-EC"/>
</dbReference>
<dbReference type="GO" id="GO:0007219">
    <property type="term" value="P:Notch signaling pathway"/>
    <property type="evidence" value="ECO:0007669"/>
    <property type="project" value="UniProtKB-KW"/>
</dbReference>
<evidence type="ECO:0000256" key="5">
    <source>
        <dbReference type="ARBA" id="ARBA00021745"/>
    </source>
</evidence>
<evidence type="ECO:0000313" key="17">
    <source>
        <dbReference type="EMBL" id="KAK3087709.1"/>
    </source>
</evidence>
<keyword evidence="9" id="KW-0914">Notch signaling pathway</keyword>
<dbReference type="AlphaFoldDB" id="A0AA88XKY4"/>
<accession>A0AA88XKY4</accession>
<keyword evidence="6" id="KW-0328">Glycosyltransferase</keyword>
<evidence type="ECO:0000256" key="16">
    <source>
        <dbReference type="ARBA" id="ARBA00048647"/>
    </source>
</evidence>
<dbReference type="CDD" id="cd11302">
    <property type="entry name" value="O-FucT-1"/>
    <property type="match status" value="1"/>
</dbReference>
<keyword evidence="11" id="KW-0325">Glycoprotein</keyword>
<keyword evidence="7" id="KW-0808">Transferase</keyword>
<comment type="caution">
    <text evidence="17">The sequence shown here is derived from an EMBL/GenBank/DDBJ whole genome shotgun (WGS) entry which is preliminary data.</text>
</comment>
<evidence type="ECO:0000256" key="11">
    <source>
        <dbReference type="ARBA" id="ARBA00023180"/>
    </source>
</evidence>
<evidence type="ECO:0000256" key="15">
    <source>
        <dbReference type="ARBA" id="ARBA00047273"/>
    </source>
</evidence>
<dbReference type="GO" id="GO:0005783">
    <property type="term" value="C:endoplasmic reticulum"/>
    <property type="evidence" value="ECO:0007669"/>
    <property type="project" value="UniProtKB-SubCell"/>
</dbReference>
<dbReference type="EC" id="2.4.1.221" evidence="4"/>
<keyword evidence="12" id="KW-0294">Fucose metabolism</keyword>
<dbReference type="GO" id="GO:0006004">
    <property type="term" value="P:fucose metabolic process"/>
    <property type="evidence" value="ECO:0007669"/>
    <property type="project" value="UniProtKB-KW"/>
</dbReference>
<comment type="similarity">
    <text evidence="3">Belongs to the glycosyltransferase 65 family.</text>
</comment>
<keyword evidence="10" id="KW-1015">Disulfide bond</keyword>
<comment type="catalytic activity">
    <reaction evidence="15">
        <text>L-threonyl-[protein] + GDP-beta-L-fucose = 3-O-(alpha-L-fucosyl)-L-threonyl-[protein] + GDP + H(+)</text>
        <dbReference type="Rhea" id="RHEA:70491"/>
        <dbReference type="Rhea" id="RHEA-COMP:11060"/>
        <dbReference type="Rhea" id="RHEA-COMP:17915"/>
        <dbReference type="ChEBI" id="CHEBI:15378"/>
        <dbReference type="ChEBI" id="CHEBI:30013"/>
        <dbReference type="ChEBI" id="CHEBI:57273"/>
        <dbReference type="ChEBI" id="CHEBI:58189"/>
        <dbReference type="ChEBI" id="CHEBI:189631"/>
        <dbReference type="EC" id="2.4.1.221"/>
    </reaction>
    <physiologicalReaction direction="left-to-right" evidence="15">
        <dbReference type="Rhea" id="RHEA:70492"/>
    </physiologicalReaction>
</comment>
<keyword evidence="18" id="KW-1185">Reference proteome</keyword>
<organism evidence="17 18">
    <name type="scientific">Pinctada imbricata</name>
    <name type="common">Atlantic pearl-oyster</name>
    <name type="synonym">Pinctada martensii</name>
    <dbReference type="NCBI Taxonomy" id="66713"/>
    <lineage>
        <taxon>Eukaryota</taxon>
        <taxon>Metazoa</taxon>
        <taxon>Spiralia</taxon>
        <taxon>Lophotrochozoa</taxon>
        <taxon>Mollusca</taxon>
        <taxon>Bivalvia</taxon>
        <taxon>Autobranchia</taxon>
        <taxon>Pteriomorphia</taxon>
        <taxon>Pterioida</taxon>
        <taxon>Pterioidea</taxon>
        <taxon>Pteriidae</taxon>
        <taxon>Pinctada</taxon>
    </lineage>
</organism>
<keyword evidence="8" id="KW-0256">Endoplasmic reticulum</keyword>
<protein>
    <recommendedName>
        <fullName evidence="5">GDP-fucose protein O-fucosyltransferase 1</fullName>
        <ecNumber evidence="4">2.4.1.221</ecNumber>
    </recommendedName>
    <alternativeName>
        <fullName evidence="14">Peptide-O-fucosyltransferase 1</fullName>
    </alternativeName>
</protein>
<evidence type="ECO:0000256" key="1">
    <source>
        <dbReference type="ARBA" id="ARBA00004240"/>
    </source>
</evidence>
<comment type="subcellular location">
    <subcellularLocation>
        <location evidence="1">Endoplasmic reticulum</location>
    </subcellularLocation>
</comment>
<evidence type="ECO:0000256" key="10">
    <source>
        <dbReference type="ARBA" id="ARBA00023157"/>
    </source>
</evidence>
<dbReference type="Gene3D" id="3.40.50.11340">
    <property type="match status" value="1"/>
</dbReference>